<feature type="non-terminal residue" evidence="1">
    <location>
        <position position="1"/>
    </location>
</feature>
<dbReference type="AlphaFoldDB" id="A0A3B1DFL1"/>
<name>A0A3B1DFL1_9ZZZZ</name>
<proteinExistence type="predicted"/>
<reference evidence="1" key="1">
    <citation type="submission" date="2018-06" db="EMBL/GenBank/DDBJ databases">
        <authorList>
            <person name="Zhirakovskaya E."/>
        </authorList>
    </citation>
    <scope>NUCLEOTIDE SEQUENCE</scope>
</reference>
<evidence type="ECO:0000313" key="1">
    <source>
        <dbReference type="EMBL" id="VAX33710.1"/>
    </source>
</evidence>
<organism evidence="1">
    <name type="scientific">hydrothermal vent metagenome</name>
    <dbReference type="NCBI Taxonomy" id="652676"/>
    <lineage>
        <taxon>unclassified sequences</taxon>
        <taxon>metagenomes</taxon>
        <taxon>ecological metagenomes</taxon>
    </lineage>
</organism>
<protein>
    <submittedName>
        <fullName evidence="1">Uncharacterized protein</fullName>
    </submittedName>
</protein>
<accession>A0A3B1DFL1</accession>
<dbReference type="EMBL" id="UOGI01000200">
    <property type="protein sequence ID" value="VAX33710.1"/>
    <property type="molecule type" value="Genomic_DNA"/>
</dbReference>
<gene>
    <name evidence="1" type="ORF">MNBD_NITROSPIRAE03-509</name>
</gene>
<sequence>DFTEDNLIVREIIKDGIEIKV</sequence>